<keyword evidence="3" id="KW-1185">Reference proteome</keyword>
<dbReference type="PROSITE" id="PS50280">
    <property type="entry name" value="SET"/>
    <property type="match status" value="1"/>
</dbReference>
<dbReference type="EMBL" id="VCPD01000005">
    <property type="protein sequence ID" value="TMV06365.1"/>
    <property type="molecule type" value="Genomic_DNA"/>
</dbReference>
<protein>
    <submittedName>
        <fullName evidence="2">SET domain-containing protein</fullName>
    </submittedName>
</protein>
<evidence type="ECO:0000259" key="1">
    <source>
        <dbReference type="PROSITE" id="PS50280"/>
    </source>
</evidence>
<dbReference type="SUPFAM" id="SSF82199">
    <property type="entry name" value="SET domain"/>
    <property type="match status" value="1"/>
</dbReference>
<organism evidence="2 3">
    <name type="scientific">Ruegeria sediminis</name>
    <dbReference type="NCBI Taxonomy" id="2583820"/>
    <lineage>
        <taxon>Bacteria</taxon>
        <taxon>Pseudomonadati</taxon>
        <taxon>Pseudomonadota</taxon>
        <taxon>Alphaproteobacteria</taxon>
        <taxon>Rhodobacterales</taxon>
        <taxon>Roseobacteraceae</taxon>
        <taxon>Ruegeria</taxon>
    </lineage>
</organism>
<accession>A0ABY2WVG6</accession>
<dbReference type="Gene3D" id="2.170.270.10">
    <property type="entry name" value="SET domain"/>
    <property type="match status" value="1"/>
</dbReference>
<feature type="domain" description="SET" evidence="1">
    <location>
        <begin position="4"/>
        <end position="114"/>
    </location>
</feature>
<name>A0ABY2WVG6_9RHOB</name>
<dbReference type="Proteomes" id="UP001193035">
    <property type="component" value="Unassembled WGS sequence"/>
</dbReference>
<reference evidence="2 3" key="1">
    <citation type="submission" date="2019-05" db="EMBL/GenBank/DDBJ databases">
        <title>Ruegeria sp. nov., isolated from tidal flat.</title>
        <authorList>
            <person name="Kim W."/>
        </authorList>
    </citation>
    <scope>NUCLEOTIDE SEQUENCE [LARGE SCALE GENOMIC DNA]</scope>
    <source>
        <strain evidence="2 3">CAU 1488</strain>
    </source>
</reference>
<dbReference type="RefSeq" id="WP_138843507.1">
    <property type="nucleotide sequence ID" value="NZ_VCPD01000005.1"/>
</dbReference>
<evidence type="ECO:0000313" key="2">
    <source>
        <dbReference type="EMBL" id="TMV06365.1"/>
    </source>
</evidence>
<gene>
    <name evidence="2" type="ORF">FGK63_14510</name>
</gene>
<dbReference type="InterPro" id="IPR046341">
    <property type="entry name" value="SET_dom_sf"/>
</dbReference>
<evidence type="ECO:0000313" key="3">
    <source>
        <dbReference type="Proteomes" id="UP001193035"/>
    </source>
</evidence>
<proteinExistence type="predicted"/>
<dbReference type="Pfam" id="PF00856">
    <property type="entry name" value="SET"/>
    <property type="match status" value="1"/>
</dbReference>
<comment type="caution">
    <text evidence="2">The sequence shown here is derived from an EMBL/GenBank/DDBJ whole genome shotgun (WGS) entry which is preliminary data.</text>
</comment>
<dbReference type="InterPro" id="IPR001214">
    <property type="entry name" value="SET_dom"/>
</dbReference>
<sequence>MLMVRCYLAPSQIEGLGLFCHDDIAKGDQVWRYDRMLDLVYPMTKLDTVDAPARDFLERYSFPDMDRPGYMMLFGDEARFINHAMYPNLDFSDGLRGIAAQDIPAGTELTCDYSDFHTGEIVLQPPRHRVGGLHSTTH</sequence>